<sequence>MSQGIGYTTLGSRLETTNARQGAAVPHPQWVDAVDRARQRLSTLSETDKLAIALHDFAAVDDSGVV</sequence>
<keyword evidence="2" id="KW-1185">Reference proteome</keyword>
<feature type="non-terminal residue" evidence="1">
    <location>
        <position position="66"/>
    </location>
</feature>
<gene>
    <name evidence="1" type="ORF">D7Y13_44085</name>
</gene>
<proteinExistence type="predicted"/>
<protein>
    <submittedName>
        <fullName evidence="1">Uncharacterized protein</fullName>
    </submittedName>
</protein>
<organism evidence="1 2">
    <name type="scientific">Corallococcus praedator</name>
    <dbReference type="NCBI Taxonomy" id="2316724"/>
    <lineage>
        <taxon>Bacteria</taxon>
        <taxon>Pseudomonadati</taxon>
        <taxon>Myxococcota</taxon>
        <taxon>Myxococcia</taxon>
        <taxon>Myxococcales</taxon>
        <taxon>Cystobacterineae</taxon>
        <taxon>Myxococcaceae</taxon>
        <taxon>Corallococcus</taxon>
    </lineage>
</organism>
<reference evidence="1 2" key="1">
    <citation type="submission" date="2018-09" db="EMBL/GenBank/DDBJ databases">
        <authorList>
            <person name="Livingstone P.G."/>
            <person name="Whitworth D.E."/>
        </authorList>
    </citation>
    <scope>NUCLEOTIDE SEQUENCE [LARGE SCALE GENOMIC DNA]</scope>
    <source>
        <strain evidence="1 2">CA031B</strain>
    </source>
</reference>
<evidence type="ECO:0000313" key="1">
    <source>
        <dbReference type="EMBL" id="RKH77352.1"/>
    </source>
</evidence>
<name>A0ABX9Q1T5_9BACT</name>
<comment type="caution">
    <text evidence="1">The sequence shown here is derived from an EMBL/GenBank/DDBJ whole genome shotgun (WGS) entry which is preliminary data.</text>
</comment>
<dbReference type="RefSeq" id="WP_208734720.1">
    <property type="nucleotide sequence ID" value="NZ_RAWI01001276.1"/>
</dbReference>
<accession>A0ABX9Q1T5</accession>
<dbReference type="EMBL" id="RAWI01001276">
    <property type="protein sequence ID" value="RKH77352.1"/>
    <property type="molecule type" value="Genomic_DNA"/>
</dbReference>
<dbReference type="Proteomes" id="UP000278907">
    <property type="component" value="Unassembled WGS sequence"/>
</dbReference>
<evidence type="ECO:0000313" key="2">
    <source>
        <dbReference type="Proteomes" id="UP000278907"/>
    </source>
</evidence>